<feature type="domain" description="Reverse transcriptase RNase H-like" evidence="7">
    <location>
        <begin position="2"/>
        <end position="74"/>
    </location>
</feature>
<dbReference type="InterPro" id="IPR041373">
    <property type="entry name" value="RT_RNaseH"/>
</dbReference>
<name>A0A9Q3PPH4_9BASI</name>
<dbReference type="PANTHER" id="PTHR34072:SF52">
    <property type="entry name" value="RIBONUCLEASE H"/>
    <property type="match status" value="1"/>
</dbReference>
<dbReference type="GO" id="GO:0016787">
    <property type="term" value="F:hydrolase activity"/>
    <property type="evidence" value="ECO:0007669"/>
    <property type="project" value="UniProtKB-KW"/>
</dbReference>
<evidence type="ECO:0000313" key="8">
    <source>
        <dbReference type="EMBL" id="MBW0569299.1"/>
    </source>
</evidence>
<comment type="caution">
    <text evidence="8">The sequence shown here is derived from an EMBL/GenBank/DDBJ whole genome shotgun (WGS) entry which is preliminary data.</text>
</comment>
<gene>
    <name evidence="8" type="ORF">O181_109014</name>
</gene>
<evidence type="ECO:0000256" key="1">
    <source>
        <dbReference type="ARBA" id="ARBA00022679"/>
    </source>
</evidence>
<keyword evidence="5" id="KW-0378">Hydrolase</keyword>
<dbReference type="Proteomes" id="UP000765509">
    <property type="component" value="Unassembled WGS sequence"/>
</dbReference>
<dbReference type="InterPro" id="IPR043502">
    <property type="entry name" value="DNA/RNA_pol_sf"/>
</dbReference>
<keyword evidence="4" id="KW-0255">Endonuclease</keyword>
<proteinExistence type="predicted"/>
<keyword evidence="2" id="KW-0548">Nucleotidyltransferase</keyword>
<reference evidence="8" key="1">
    <citation type="submission" date="2021-03" db="EMBL/GenBank/DDBJ databases">
        <title>Draft genome sequence of rust myrtle Austropuccinia psidii MF-1, a brazilian biotype.</title>
        <authorList>
            <person name="Quecine M.C."/>
            <person name="Pachon D.M.R."/>
            <person name="Bonatelli M.L."/>
            <person name="Correr F.H."/>
            <person name="Franceschini L.M."/>
            <person name="Leite T.F."/>
            <person name="Margarido G.R.A."/>
            <person name="Almeida C.A."/>
            <person name="Ferrarezi J.A."/>
            <person name="Labate C.A."/>
        </authorList>
    </citation>
    <scope>NUCLEOTIDE SEQUENCE</scope>
    <source>
        <strain evidence="8">MF-1</strain>
    </source>
</reference>
<dbReference type="CDD" id="cd09274">
    <property type="entry name" value="RNase_HI_RT_Ty3"/>
    <property type="match status" value="1"/>
</dbReference>
<keyword evidence="6" id="KW-0695">RNA-directed DNA polymerase</keyword>
<evidence type="ECO:0000256" key="5">
    <source>
        <dbReference type="ARBA" id="ARBA00022801"/>
    </source>
</evidence>
<dbReference type="Pfam" id="PF17917">
    <property type="entry name" value="RT_RNaseH"/>
    <property type="match status" value="1"/>
</dbReference>
<organism evidence="8 9">
    <name type="scientific">Austropuccinia psidii MF-1</name>
    <dbReference type="NCBI Taxonomy" id="1389203"/>
    <lineage>
        <taxon>Eukaryota</taxon>
        <taxon>Fungi</taxon>
        <taxon>Dikarya</taxon>
        <taxon>Basidiomycota</taxon>
        <taxon>Pucciniomycotina</taxon>
        <taxon>Pucciniomycetes</taxon>
        <taxon>Pucciniales</taxon>
        <taxon>Sphaerophragmiaceae</taxon>
        <taxon>Austropuccinia</taxon>
    </lineage>
</organism>
<evidence type="ECO:0000313" key="9">
    <source>
        <dbReference type="Proteomes" id="UP000765509"/>
    </source>
</evidence>
<evidence type="ECO:0000256" key="3">
    <source>
        <dbReference type="ARBA" id="ARBA00022722"/>
    </source>
</evidence>
<evidence type="ECO:0000256" key="6">
    <source>
        <dbReference type="ARBA" id="ARBA00022918"/>
    </source>
</evidence>
<dbReference type="SUPFAM" id="SSF56672">
    <property type="entry name" value="DNA/RNA polymerases"/>
    <property type="match status" value="1"/>
</dbReference>
<accession>A0A9Q3PPH4</accession>
<sequence length="117" mass="13497">MAFDSRKVLPAELNYEVHDEELLGIVWALKQWRALLLFLSSFFEFLTDHSSLQYFMSSKILTHLQASWAEFLSECHFSITYRPGNLATLPVDCHVRTTFTQRGGKSSSGRIQLIIKK</sequence>
<keyword evidence="1" id="KW-0808">Transferase</keyword>
<dbReference type="EMBL" id="AVOT02084125">
    <property type="protein sequence ID" value="MBW0569299.1"/>
    <property type="molecule type" value="Genomic_DNA"/>
</dbReference>
<keyword evidence="9" id="KW-1185">Reference proteome</keyword>
<evidence type="ECO:0000256" key="2">
    <source>
        <dbReference type="ARBA" id="ARBA00022695"/>
    </source>
</evidence>
<protein>
    <recommendedName>
        <fullName evidence="7">Reverse transcriptase RNase H-like domain-containing protein</fullName>
    </recommendedName>
</protein>
<dbReference type="GO" id="GO:0003964">
    <property type="term" value="F:RNA-directed DNA polymerase activity"/>
    <property type="evidence" value="ECO:0007669"/>
    <property type="project" value="UniProtKB-KW"/>
</dbReference>
<dbReference type="PANTHER" id="PTHR34072">
    <property type="entry name" value="ENZYMATIC POLYPROTEIN-RELATED"/>
    <property type="match status" value="1"/>
</dbReference>
<dbReference type="GO" id="GO:0004519">
    <property type="term" value="F:endonuclease activity"/>
    <property type="evidence" value="ECO:0007669"/>
    <property type="project" value="UniProtKB-KW"/>
</dbReference>
<dbReference type="OrthoDB" id="3029806at2759"/>
<keyword evidence="3" id="KW-0540">Nuclease</keyword>
<dbReference type="AlphaFoldDB" id="A0A9Q3PPH4"/>
<evidence type="ECO:0000259" key="7">
    <source>
        <dbReference type="Pfam" id="PF17917"/>
    </source>
</evidence>
<evidence type="ECO:0000256" key="4">
    <source>
        <dbReference type="ARBA" id="ARBA00022759"/>
    </source>
</evidence>